<organism evidence="3 4">
    <name type="scientific">Phytophthora pseudosyringae</name>
    <dbReference type="NCBI Taxonomy" id="221518"/>
    <lineage>
        <taxon>Eukaryota</taxon>
        <taxon>Sar</taxon>
        <taxon>Stramenopiles</taxon>
        <taxon>Oomycota</taxon>
        <taxon>Peronosporomycetes</taxon>
        <taxon>Peronosporales</taxon>
        <taxon>Peronosporaceae</taxon>
        <taxon>Phytophthora</taxon>
    </lineage>
</organism>
<evidence type="ECO:0000256" key="2">
    <source>
        <dbReference type="SAM" id="SignalP"/>
    </source>
</evidence>
<feature type="compositionally biased region" description="Low complexity" evidence="1">
    <location>
        <begin position="217"/>
        <end position="239"/>
    </location>
</feature>
<feature type="compositionally biased region" description="Low complexity" evidence="1">
    <location>
        <begin position="257"/>
        <end position="286"/>
    </location>
</feature>
<feature type="compositionally biased region" description="Polar residues" evidence="1">
    <location>
        <begin position="340"/>
        <end position="352"/>
    </location>
</feature>
<feature type="compositionally biased region" description="Polar residues" evidence="1">
    <location>
        <begin position="296"/>
        <end position="321"/>
    </location>
</feature>
<accession>A0A8T1VGN7</accession>
<feature type="compositionally biased region" description="Polar residues" evidence="1">
    <location>
        <begin position="198"/>
        <end position="212"/>
    </location>
</feature>
<feature type="compositionally biased region" description="Acidic residues" evidence="1">
    <location>
        <begin position="240"/>
        <end position="256"/>
    </location>
</feature>
<feature type="signal peptide" evidence="2">
    <location>
        <begin position="1"/>
        <end position="20"/>
    </location>
</feature>
<keyword evidence="4" id="KW-1185">Reference proteome</keyword>
<feature type="region of interest" description="Disordered" evidence="1">
    <location>
        <begin position="164"/>
        <end position="370"/>
    </location>
</feature>
<dbReference type="Proteomes" id="UP000694044">
    <property type="component" value="Unassembled WGS sequence"/>
</dbReference>
<dbReference type="AlphaFoldDB" id="A0A8T1VGN7"/>
<feature type="compositionally biased region" description="Low complexity" evidence="1">
    <location>
        <begin position="322"/>
        <end position="339"/>
    </location>
</feature>
<comment type="caution">
    <text evidence="3">The sequence shown here is derived from an EMBL/GenBank/DDBJ whole genome shotgun (WGS) entry which is preliminary data.</text>
</comment>
<feature type="chain" id="PRO_5035845855" evidence="2">
    <location>
        <begin position="21"/>
        <end position="406"/>
    </location>
</feature>
<feature type="compositionally biased region" description="Low complexity" evidence="1">
    <location>
        <begin position="165"/>
        <end position="186"/>
    </location>
</feature>
<proteinExistence type="predicted"/>
<evidence type="ECO:0000313" key="3">
    <source>
        <dbReference type="EMBL" id="KAG7380355.1"/>
    </source>
</evidence>
<protein>
    <submittedName>
        <fullName evidence="3">Uncharacterized protein</fullName>
    </submittedName>
</protein>
<evidence type="ECO:0000313" key="4">
    <source>
        <dbReference type="Proteomes" id="UP000694044"/>
    </source>
</evidence>
<reference evidence="3" key="1">
    <citation type="submission" date="2021-02" db="EMBL/GenBank/DDBJ databases">
        <authorList>
            <person name="Palmer J.M."/>
        </authorList>
    </citation>
    <scope>NUCLEOTIDE SEQUENCE</scope>
    <source>
        <strain evidence="3">SCRP734</strain>
    </source>
</reference>
<keyword evidence="2" id="KW-0732">Signal</keyword>
<sequence>MRRLAALLAAVVALATSANGWEVSVCGDATYDLPEDRGVLCASADPVPPGTACPLKGDKASTDCFENLPSYDGGACVAPEDTVCALVTDKTWGCVLPSVGCGDKTVTTATPATTADQCETWDYDEDSASSIDAESLFDGNEDYDESWFVEVTKATVLFACGSDKPTAAPTSEPTPAPTSDASASEPTPAPTDIEDSSSDAADQNSIDASMSDATPAPTDTADSSSGSTGSSASSAPTSDTSDESSESTPSDSEDGSTPETTDSSESEPTPAPSDVTDSSASDTTDSFESEPIPAPTSDTTDGSASGPTPAPSDTTGSSMSDTNAPASGPTPAPTSGTPNESVAGSTDASTPAVTPAATNEAAGESTATKQSAGFTDVLLLSEPSNFVARLKPATIPDAPNAYDKPS</sequence>
<evidence type="ECO:0000256" key="1">
    <source>
        <dbReference type="SAM" id="MobiDB-lite"/>
    </source>
</evidence>
<dbReference type="EMBL" id="JAGDFM010000297">
    <property type="protein sequence ID" value="KAG7380355.1"/>
    <property type="molecule type" value="Genomic_DNA"/>
</dbReference>
<name>A0A8T1VGN7_9STRA</name>
<dbReference type="OrthoDB" id="79721at2759"/>
<gene>
    <name evidence="3" type="ORF">PHYPSEUDO_007282</name>
</gene>